<evidence type="ECO:0000256" key="4">
    <source>
        <dbReference type="ARBA" id="ARBA00022840"/>
    </source>
</evidence>
<gene>
    <name evidence="6" type="ORF">HP397_05035</name>
</gene>
<keyword evidence="3" id="KW-0547">Nucleotide-binding</keyword>
<dbReference type="InterPro" id="IPR003593">
    <property type="entry name" value="AAA+_ATPase"/>
</dbReference>
<dbReference type="SUPFAM" id="SSF52540">
    <property type="entry name" value="P-loop containing nucleoside triphosphate hydrolases"/>
    <property type="match status" value="1"/>
</dbReference>
<keyword evidence="7" id="KW-1185">Reference proteome</keyword>
<dbReference type="InterPro" id="IPR027417">
    <property type="entry name" value="P-loop_NTPase"/>
</dbReference>
<dbReference type="AlphaFoldDB" id="A0A7Z0PFN6"/>
<proteinExistence type="inferred from homology"/>
<name>A0A7Z0PFN6_9FUSO</name>
<comment type="caution">
    <text evidence="6">The sequence shown here is derived from an EMBL/GenBank/DDBJ whole genome shotgun (WGS) entry which is preliminary data.</text>
</comment>
<dbReference type="Pfam" id="PF00005">
    <property type="entry name" value="ABC_tran"/>
    <property type="match status" value="1"/>
</dbReference>
<dbReference type="Proteomes" id="UP000526184">
    <property type="component" value="Unassembled WGS sequence"/>
</dbReference>
<dbReference type="Gene3D" id="3.40.50.300">
    <property type="entry name" value="P-loop containing nucleotide triphosphate hydrolases"/>
    <property type="match status" value="1"/>
</dbReference>
<keyword evidence="2" id="KW-0813">Transport</keyword>
<dbReference type="CDD" id="cd03255">
    <property type="entry name" value="ABC_MJ0796_LolCDE_FtsE"/>
    <property type="match status" value="1"/>
</dbReference>
<evidence type="ECO:0000256" key="3">
    <source>
        <dbReference type="ARBA" id="ARBA00022741"/>
    </source>
</evidence>
<dbReference type="SMART" id="SM00382">
    <property type="entry name" value="AAA"/>
    <property type="match status" value="1"/>
</dbReference>
<accession>A0A7Z0PFN6</accession>
<reference evidence="6 7" key="1">
    <citation type="submission" date="2020-05" db="EMBL/GenBank/DDBJ databases">
        <title>Streptobacillus felis strain LHL191014123.</title>
        <authorList>
            <person name="Fawzy A."/>
            <person name="Rau J."/>
            <person name="Risse K."/>
            <person name="Schauerte N."/>
            <person name="Geiger C."/>
            <person name="Blom J."/>
            <person name="Imirzalioglu C."/>
            <person name="Falgenhauer J."/>
            <person name="Bach A."/>
            <person name="Herden C."/>
            <person name="Eisenberg T."/>
        </authorList>
    </citation>
    <scope>NUCLEOTIDE SEQUENCE [LARGE SCALE GENOMIC DNA]</scope>
    <source>
        <strain evidence="6 7">LHL191014123</strain>
    </source>
</reference>
<dbReference type="FunFam" id="3.40.50.300:FF:000032">
    <property type="entry name" value="Export ABC transporter ATP-binding protein"/>
    <property type="match status" value="1"/>
</dbReference>
<comment type="similarity">
    <text evidence="1">Belongs to the ABC transporter superfamily.</text>
</comment>
<dbReference type="GO" id="GO:0098796">
    <property type="term" value="C:membrane protein complex"/>
    <property type="evidence" value="ECO:0007669"/>
    <property type="project" value="UniProtKB-ARBA"/>
</dbReference>
<dbReference type="GO" id="GO:0022857">
    <property type="term" value="F:transmembrane transporter activity"/>
    <property type="evidence" value="ECO:0007669"/>
    <property type="project" value="UniProtKB-ARBA"/>
</dbReference>
<evidence type="ECO:0000313" key="6">
    <source>
        <dbReference type="EMBL" id="NYV28169.1"/>
    </source>
</evidence>
<dbReference type="GO" id="GO:0016887">
    <property type="term" value="F:ATP hydrolysis activity"/>
    <property type="evidence" value="ECO:0007669"/>
    <property type="project" value="InterPro"/>
</dbReference>
<dbReference type="RefSeq" id="WP_067323159.1">
    <property type="nucleotide sequence ID" value="NZ_CBCRWS010000028.1"/>
</dbReference>
<evidence type="ECO:0000313" key="7">
    <source>
        <dbReference type="Proteomes" id="UP000526184"/>
    </source>
</evidence>
<evidence type="ECO:0000256" key="1">
    <source>
        <dbReference type="ARBA" id="ARBA00005417"/>
    </source>
</evidence>
<dbReference type="GO" id="GO:0005524">
    <property type="term" value="F:ATP binding"/>
    <property type="evidence" value="ECO:0007669"/>
    <property type="project" value="UniProtKB-KW"/>
</dbReference>
<protein>
    <submittedName>
        <fullName evidence="6">ABC transporter ATP-binding protein</fullName>
    </submittedName>
</protein>
<keyword evidence="4 6" id="KW-0067">ATP-binding</keyword>
<dbReference type="PROSITE" id="PS50893">
    <property type="entry name" value="ABC_TRANSPORTER_2"/>
    <property type="match status" value="1"/>
</dbReference>
<dbReference type="InterPro" id="IPR017911">
    <property type="entry name" value="MacB-like_ATP-bd"/>
</dbReference>
<sequence>MIDIQNVIKIYKNGNLSLKVLKGLNLEIKEGEYVSLMGPSGSGKSTFLNILGCLDNLTEGKYILNGIDVSNMSDDELSKVRNEMIGFVFQAYNLLPKLTALENVELPAMYNGINKKERRERAIKLLENVGLGDRIHHKPIEMSGGQKQRVAIARALINNPKIIFADEPTGNLDSKSGEEILKIFRDLNDKGVTILMVTHEEDVAEHTKRIIRLKDGVIYSDDTVLERKG</sequence>
<evidence type="ECO:0000256" key="2">
    <source>
        <dbReference type="ARBA" id="ARBA00022448"/>
    </source>
</evidence>
<dbReference type="PROSITE" id="PS00211">
    <property type="entry name" value="ABC_TRANSPORTER_1"/>
    <property type="match status" value="1"/>
</dbReference>
<dbReference type="InterPro" id="IPR003439">
    <property type="entry name" value="ABC_transporter-like_ATP-bd"/>
</dbReference>
<dbReference type="EMBL" id="JABMKT010000023">
    <property type="protein sequence ID" value="NYV28169.1"/>
    <property type="molecule type" value="Genomic_DNA"/>
</dbReference>
<dbReference type="PANTHER" id="PTHR42798">
    <property type="entry name" value="LIPOPROTEIN-RELEASING SYSTEM ATP-BINDING PROTEIN LOLD"/>
    <property type="match status" value="1"/>
</dbReference>
<feature type="domain" description="ABC transporter" evidence="5">
    <location>
        <begin position="2"/>
        <end position="229"/>
    </location>
</feature>
<organism evidence="6 7">
    <name type="scientific">Streptobacillus felis</name>
    <dbReference type="NCBI Taxonomy" id="1384509"/>
    <lineage>
        <taxon>Bacteria</taxon>
        <taxon>Fusobacteriati</taxon>
        <taxon>Fusobacteriota</taxon>
        <taxon>Fusobacteriia</taxon>
        <taxon>Fusobacteriales</taxon>
        <taxon>Leptotrichiaceae</taxon>
        <taxon>Streptobacillus</taxon>
    </lineage>
</organism>
<dbReference type="PANTHER" id="PTHR42798:SF6">
    <property type="entry name" value="CELL DIVISION ATP-BINDING PROTEIN FTSE"/>
    <property type="match status" value="1"/>
</dbReference>
<evidence type="ECO:0000259" key="5">
    <source>
        <dbReference type="PROSITE" id="PS50893"/>
    </source>
</evidence>
<dbReference type="OrthoDB" id="9802264at2"/>
<dbReference type="InterPro" id="IPR017871">
    <property type="entry name" value="ABC_transporter-like_CS"/>
</dbReference>